<dbReference type="PROSITE" id="PS00135">
    <property type="entry name" value="TRYPSIN_SER"/>
    <property type="match status" value="1"/>
</dbReference>
<evidence type="ECO:0000313" key="5">
    <source>
        <dbReference type="Proteomes" id="UP001530377"/>
    </source>
</evidence>
<reference evidence="4 5" key="1">
    <citation type="submission" date="2024-10" db="EMBL/GenBank/DDBJ databases">
        <title>Updated reference genomes for cyclostephanoid diatoms.</title>
        <authorList>
            <person name="Roberts W.R."/>
            <person name="Alverson A.J."/>
        </authorList>
    </citation>
    <scope>NUCLEOTIDE SEQUENCE [LARGE SCALE GENOMIC DNA]</scope>
    <source>
        <strain evidence="4 5">AJA228-03</strain>
    </source>
</reference>
<proteinExistence type="predicted"/>
<dbReference type="PANTHER" id="PTHR24276:SF91">
    <property type="entry name" value="AT26814P-RELATED"/>
    <property type="match status" value="1"/>
</dbReference>
<dbReference type="SUPFAM" id="SSF50494">
    <property type="entry name" value="Trypsin-like serine proteases"/>
    <property type="match status" value="1"/>
</dbReference>
<dbReference type="InterPro" id="IPR033116">
    <property type="entry name" value="TRYPSIN_SER"/>
</dbReference>
<dbReference type="EMBL" id="JALLPB020000124">
    <property type="protein sequence ID" value="KAL3816945.1"/>
    <property type="molecule type" value="Genomic_DNA"/>
</dbReference>
<dbReference type="InterPro" id="IPR043504">
    <property type="entry name" value="Peptidase_S1_PA_chymotrypsin"/>
</dbReference>
<dbReference type="PROSITE" id="PS50240">
    <property type="entry name" value="TRYPSIN_DOM"/>
    <property type="match status" value="1"/>
</dbReference>
<dbReference type="InterPro" id="IPR050430">
    <property type="entry name" value="Peptidase_S1"/>
</dbReference>
<keyword evidence="2" id="KW-1015">Disulfide bond</keyword>
<dbReference type="PANTHER" id="PTHR24276">
    <property type="entry name" value="POLYSERASE-RELATED"/>
    <property type="match status" value="1"/>
</dbReference>
<dbReference type="AlphaFoldDB" id="A0ABD3RXJ7"/>
<dbReference type="InterPro" id="IPR009003">
    <property type="entry name" value="Peptidase_S1_PA"/>
</dbReference>
<gene>
    <name evidence="4" type="ORF">ACHAXA_001773</name>
</gene>
<keyword evidence="5" id="KW-1185">Reference proteome</keyword>
<dbReference type="InterPro" id="IPR001254">
    <property type="entry name" value="Trypsin_dom"/>
</dbReference>
<name>A0ABD3RXJ7_9STRA</name>
<comment type="caution">
    <text evidence="4">The sequence shown here is derived from an EMBL/GenBank/DDBJ whole genome shotgun (WGS) entry which is preliminary data.</text>
</comment>
<protein>
    <recommendedName>
        <fullName evidence="3">Peptidase S1 domain-containing protein</fullName>
    </recommendedName>
</protein>
<sequence length="333" mass="36282">MVAISKKSVTIGVAVIAVAAIAIALVYSQKKKSTYNALASSTAEGYTPRIIGGATLNRNVWDQSRRYLVSIRKDGHFCGATLVSRRVVLSAARGNPNPPGGFNPAESIDFNRYAQDDNGGVTTIPLCQTENNSCEDTGLAYVIRHQDWRFNTFTNDVALIILPEGRQITTIPPVILNRNPNVPVDGQEVEAFGWGLTNRRPFPGVFPNEIQTGTLEYLTNRECRRLLNANNDQTITGDMMCARTDSTNGVATGGGDSGGPLLSGEVQVGVASYTLVEDITGTNTDPNRPDGFARISFLFDWIRDTVCAEVPLDEVFNCRRSKASKQTKQGKRY</sequence>
<evidence type="ECO:0000256" key="1">
    <source>
        <dbReference type="ARBA" id="ARBA00023026"/>
    </source>
</evidence>
<accession>A0ABD3RXJ7</accession>
<dbReference type="Pfam" id="PF00089">
    <property type="entry name" value="Trypsin"/>
    <property type="match status" value="1"/>
</dbReference>
<evidence type="ECO:0000256" key="2">
    <source>
        <dbReference type="ARBA" id="ARBA00023157"/>
    </source>
</evidence>
<dbReference type="Proteomes" id="UP001530377">
    <property type="component" value="Unassembled WGS sequence"/>
</dbReference>
<evidence type="ECO:0000259" key="3">
    <source>
        <dbReference type="PROSITE" id="PS50240"/>
    </source>
</evidence>
<evidence type="ECO:0000313" key="4">
    <source>
        <dbReference type="EMBL" id="KAL3816945.1"/>
    </source>
</evidence>
<dbReference type="SMART" id="SM00020">
    <property type="entry name" value="Tryp_SPc"/>
    <property type="match status" value="1"/>
</dbReference>
<organism evidence="4 5">
    <name type="scientific">Cyclostephanos tholiformis</name>
    <dbReference type="NCBI Taxonomy" id="382380"/>
    <lineage>
        <taxon>Eukaryota</taxon>
        <taxon>Sar</taxon>
        <taxon>Stramenopiles</taxon>
        <taxon>Ochrophyta</taxon>
        <taxon>Bacillariophyta</taxon>
        <taxon>Coscinodiscophyceae</taxon>
        <taxon>Thalassiosirophycidae</taxon>
        <taxon>Stephanodiscales</taxon>
        <taxon>Stephanodiscaceae</taxon>
        <taxon>Cyclostephanos</taxon>
    </lineage>
</organism>
<dbReference type="Gene3D" id="2.40.10.10">
    <property type="entry name" value="Trypsin-like serine proteases"/>
    <property type="match status" value="1"/>
</dbReference>
<feature type="domain" description="Peptidase S1" evidence="3">
    <location>
        <begin position="50"/>
        <end position="307"/>
    </location>
</feature>
<keyword evidence="1" id="KW-0843">Virulence</keyword>